<organism evidence="6 7">
    <name type="scientific">Fusarium albosuccineum</name>
    <dbReference type="NCBI Taxonomy" id="1237068"/>
    <lineage>
        <taxon>Eukaryota</taxon>
        <taxon>Fungi</taxon>
        <taxon>Dikarya</taxon>
        <taxon>Ascomycota</taxon>
        <taxon>Pezizomycotina</taxon>
        <taxon>Sordariomycetes</taxon>
        <taxon>Hypocreomycetidae</taxon>
        <taxon>Hypocreales</taxon>
        <taxon>Nectriaceae</taxon>
        <taxon>Fusarium</taxon>
        <taxon>Fusarium decemcellulare species complex</taxon>
    </lineage>
</organism>
<keyword evidence="7" id="KW-1185">Reference proteome</keyword>
<accession>A0A8H4L964</accession>
<dbReference type="AlphaFoldDB" id="A0A8H4L964"/>
<reference evidence="6 7" key="1">
    <citation type="submission" date="2020-01" db="EMBL/GenBank/DDBJ databases">
        <title>Identification and distribution of gene clusters putatively required for synthesis of sphingolipid metabolism inhibitors in phylogenetically diverse species of the filamentous fungus Fusarium.</title>
        <authorList>
            <person name="Kim H.-S."/>
            <person name="Busman M."/>
            <person name="Brown D.W."/>
            <person name="Divon H."/>
            <person name="Uhlig S."/>
            <person name="Proctor R.H."/>
        </authorList>
    </citation>
    <scope>NUCLEOTIDE SEQUENCE [LARGE SCALE GENOMIC DNA]</scope>
    <source>
        <strain evidence="6 7">NRRL 20459</strain>
    </source>
</reference>
<dbReference type="GO" id="GO:0032259">
    <property type="term" value="P:methylation"/>
    <property type="evidence" value="ECO:0007669"/>
    <property type="project" value="UniProtKB-KW"/>
</dbReference>
<evidence type="ECO:0000259" key="5">
    <source>
        <dbReference type="Pfam" id="PF12973"/>
    </source>
</evidence>
<dbReference type="InterPro" id="IPR014710">
    <property type="entry name" value="RmlC-like_jellyroll"/>
</dbReference>
<proteinExistence type="inferred from homology"/>
<dbReference type="Pfam" id="PF13578">
    <property type="entry name" value="Methyltransf_24"/>
    <property type="match status" value="1"/>
</dbReference>
<dbReference type="SUPFAM" id="SSF53335">
    <property type="entry name" value="S-adenosyl-L-methionine-dependent methyltransferases"/>
    <property type="match status" value="1"/>
</dbReference>
<keyword evidence="2" id="KW-0808">Transferase</keyword>
<evidence type="ECO:0000313" key="7">
    <source>
        <dbReference type="Proteomes" id="UP000554235"/>
    </source>
</evidence>
<dbReference type="OrthoDB" id="4863010at2759"/>
<dbReference type="Proteomes" id="UP000554235">
    <property type="component" value="Unassembled WGS sequence"/>
</dbReference>
<evidence type="ECO:0000256" key="4">
    <source>
        <dbReference type="ARBA" id="ARBA00023453"/>
    </source>
</evidence>
<dbReference type="Gene3D" id="2.60.120.10">
    <property type="entry name" value="Jelly Rolls"/>
    <property type="match status" value="1"/>
</dbReference>
<dbReference type="InterPro" id="IPR029063">
    <property type="entry name" value="SAM-dependent_MTases_sf"/>
</dbReference>
<dbReference type="SUPFAM" id="SSF51182">
    <property type="entry name" value="RmlC-like cupins"/>
    <property type="match status" value="1"/>
</dbReference>
<comment type="similarity">
    <text evidence="4">Belongs to the class I-like SAM-binding methyltransferase superfamily. Cation-dependent O-methyltransferase family.</text>
</comment>
<dbReference type="EMBL" id="JAADYS010001293">
    <property type="protein sequence ID" value="KAF4463857.1"/>
    <property type="molecule type" value="Genomic_DNA"/>
</dbReference>
<keyword evidence="1" id="KW-0489">Methyltransferase</keyword>
<feature type="domain" description="ChrR-like cupin" evidence="5">
    <location>
        <begin position="14"/>
        <end position="72"/>
    </location>
</feature>
<dbReference type="InterPro" id="IPR011051">
    <property type="entry name" value="RmlC_Cupin_sf"/>
</dbReference>
<dbReference type="Pfam" id="PF12973">
    <property type="entry name" value="Cupin_7"/>
    <property type="match status" value="1"/>
</dbReference>
<dbReference type="PROSITE" id="PS51682">
    <property type="entry name" value="SAM_OMT_I"/>
    <property type="match status" value="1"/>
</dbReference>
<evidence type="ECO:0000256" key="2">
    <source>
        <dbReference type="ARBA" id="ARBA00022679"/>
    </source>
</evidence>
<sequence length="428" mass="47498">MEQFEFHPATTSYDRTWAPLEPGVDELVLNQDTQTGRRTTLQRWKPGARNQQEVFVHDYVEEIFMVEGDLYDIHLGQGWEKGAESTGMDTGPGKDIGKEGVIAGCFNPGLLTNGRASVFGLKLRPAGGLHKIPSATEKSALNLSIFKGIASRLGAIVAAGRDTFHGPRIDDSSPGDFIMASSATALQAVEASPRVHELLERLHAESEAQEKAFSQYWFYLTRIFGYYISGQTWTTSSDDHMRDKFVALEQDKCQFMYLLARSINARNIVEAGTSFGVSTMYLALAVGQNVAEAKVRGEVVTGKVIGTEKETSKAERARKHWSEAGEEVEPWTELREGDLRETLKVEEGMPEQIDMLLLDIWTPLALPALEIIKPRLRRGAIVLADNTGWAKMLYKEFLEYIHDPKNGFKTATTAYAGGLEMAIYLPSA</sequence>
<comment type="caution">
    <text evidence="6">The sequence shown here is derived from an EMBL/GenBank/DDBJ whole genome shotgun (WGS) entry which is preliminary data.</text>
</comment>
<protein>
    <recommendedName>
        <fullName evidence="5">ChrR-like cupin domain-containing protein</fullName>
    </recommendedName>
</protein>
<name>A0A8H4L964_9HYPO</name>
<gene>
    <name evidence="6" type="ORF">FALBO_9320</name>
</gene>
<dbReference type="InterPro" id="IPR002935">
    <property type="entry name" value="SAM_O-MeTrfase"/>
</dbReference>
<keyword evidence="3" id="KW-0949">S-adenosyl-L-methionine</keyword>
<evidence type="ECO:0000256" key="1">
    <source>
        <dbReference type="ARBA" id="ARBA00022603"/>
    </source>
</evidence>
<dbReference type="GO" id="GO:0008171">
    <property type="term" value="F:O-methyltransferase activity"/>
    <property type="evidence" value="ECO:0007669"/>
    <property type="project" value="InterPro"/>
</dbReference>
<dbReference type="PANTHER" id="PTHR43167:SF1">
    <property type="entry name" value="PUTATIVE (AFU_ORTHOLOGUE AFUA_6G01830)-RELATED"/>
    <property type="match status" value="1"/>
</dbReference>
<evidence type="ECO:0000256" key="3">
    <source>
        <dbReference type="ARBA" id="ARBA00022691"/>
    </source>
</evidence>
<dbReference type="PANTHER" id="PTHR43167">
    <property type="entry name" value="PUTATIVE (AFU_ORTHOLOGUE AFUA_6G01830)-RELATED"/>
    <property type="match status" value="1"/>
</dbReference>
<dbReference type="InterPro" id="IPR025979">
    <property type="entry name" value="ChrR-like_cupin_dom"/>
</dbReference>
<dbReference type="Gene3D" id="3.40.50.150">
    <property type="entry name" value="Vaccinia Virus protein VP39"/>
    <property type="match status" value="1"/>
</dbReference>
<evidence type="ECO:0000313" key="6">
    <source>
        <dbReference type="EMBL" id="KAF4463857.1"/>
    </source>
</evidence>